<accession>A0A372EIJ3</accession>
<comment type="caution">
    <text evidence="1">The sequence shown here is derived from an EMBL/GenBank/DDBJ whole genome shotgun (WGS) entry which is preliminary data.</text>
</comment>
<reference evidence="1 2" key="1">
    <citation type="submission" date="2018-08" db="EMBL/GenBank/DDBJ databases">
        <title>Hydrogenophaga sp. LA-38 isolated from sludge.</title>
        <authorList>
            <person name="Im W.-T."/>
        </authorList>
    </citation>
    <scope>NUCLEOTIDE SEQUENCE [LARGE SCALE GENOMIC DNA]</scope>
    <source>
        <strain evidence="1 2">LA-38</strain>
    </source>
</reference>
<dbReference type="RefSeq" id="WP_116959576.1">
    <property type="nucleotide sequence ID" value="NZ_QVLS01000007.1"/>
</dbReference>
<sequence>MSFMLEQLFGPAPHGVSPNERALRSDDGVLLRFSADADDDRLTLMSSPGRLPAAHVAPATWHHTLNHGGFEHMRCSLLTMPATDPPWQRLCLLDVWCRHGLQAHRLQAWLDDHARRHRAWLHLLAEGGHQGIARPNEGFAARSAMAAAHDLSGRFV</sequence>
<gene>
    <name evidence="1" type="ORF">DY262_13565</name>
</gene>
<proteinExistence type="predicted"/>
<evidence type="ECO:0000313" key="1">
    <source>
        <dbReference type="EMBL" id="RFP78324.1"/>
    </source>
</evidence>
<dbReference type="EMBL" id="QVLS01000007">
    <property type="protein sequence ID" value="RFP78324.1"/>
    <property type="molecule type" value="Genomic_DNA"/>
</dbReference>
<protein>
    <submittedName>
        <fullName evidence="1">Uncharacterized protein</fullName>
    </submittedName>
</protein>
<keyword evidence="2" id="KW-1185">Reference proteome</keyword>
<evidence type="ECO:0000313" key="2">
    <source>
        <dbReference type="Proteomes" id="UP000261931"/>
    </source>
</evidence>
<name>A0A372EIJ3_9BURK</name>
<dbReference type="AlphaFoldDB" id="A0A372EIJ3"/>
<organism evidence="1 2">
    <name type="scientific">Hydrogenophaga borbori</name>
    <dbReference type="NCBI Taxonomy" id="2294117"/>
    <lineage>
        <taxon>Bacteria</taxon>
        <taxon>Pseudomonadati</taxon>
        <taxon>Pseudomonadota</taxon>
        <taxon>Betaproteobacteria</taxon>
        <taxon>Burkholderiales</taxon>
        <taxon>Comamonadaceae</taxon>
        <taxon>Hydrogenophaga</taxon>
    </lineage>
</organism>
<dbReference type="Proteomes" id="UP000261931">
    <property type="component" value="Unassembled WGS sequence"/>
</dbReference>